<accession>A0AAD9RF48</accession>
<dbReference type="Pfam" id="PF13976">
    <property type="entry name" value="gag_pre-integrs"/>
    <property type="match status" value="1"/>
</dbReference>
<dbReference type="SMART" id="SM00343">
    <property type="entry name" value="ZnF_C2HC"/>
    <property type="match status" value="2"/>
</dbReference>
<dbReference type="Pfam" id="PF00098">
    <property type="entry name" value="zf-CCHC"/>
    <property type="match status" value="1"/>
</dbReference>
<dbReference type="GO" id="GO:0042575">
    <property type="term" value="C:DNA polymerase complex"/>
    <property type="evidence" value="ECO:0007669"/>
    <property type="project" value="UniProtKB-ARBA"/>
</dbReference>
<dbReference type="Pfam" id="PF13961">
    <property type="entry name" value="DUF4219"/>
    <property type="match status" value="1"/>
</dbReference>
<feature type="region of interest" description="Disordered" evidence="3">
    <location>
        <begin position="100"/>
        <end position="143"/>
    </location>
</feature>
<feature type="compositionally biased region" description="Basic and acidic residues" evidence="3">
    <location>
        <begin position="100"/>
        <end position="121"/>
    </location>
</feature>
<evidence type="ECO:0000256" key="1">
    <source>
        <dbReference type="ARBA" id="ARBA00022750"/>
    </source>
</evidence>
<dbReference type="InterPro" id="IPR025724">
    <property type="entry name" value="GAG-pre-integrase_dom"/>
</dbReference>
<dbReference type="GO" id="GO:0003676">
    <property type="term" value="F:nucleic acid binding"/>
    <property type="evidence" value="ECO:0007669"/>
    <property type="project" value="InterPro"/>
</dbReference>
<dbReference type="PANTHER" id="PTHR11439:SF483">
    <property type="entry name" value="PEPTIDE SYNTHASE GLIP-LIKE, PUTATIVE (AFU_ORTHOLOGUE AFUA_3G12920)-RELATED"/>
    <property type="match status" value="1"/>
</dbReference>
<proteinExistence type="predicted"/>
<keyword evidence="6" id="KW-1185">Reference proteome</keyword>
<keyword evidence="1" id="KW-0645">Protease</keyword>
<dbReference type="Pfam" id="PF14223">
    <property type="entry name" value="Retrotran_gag_2"/>
    <property type="match status" value="2"/>
</dbReference>
<keyword evidence="2" id="KW-0479">Metal-binding</keyword>
<dbReference type="SUPFAM" id="SSF57756">
    <property type="entry name" value="Retrovirus zinc finger-like domains"/>
    <property type="match status" value="1"/>
</dbReference>
<dbReference type="Pfam" id="PF07727">
    <property type="entry name" value="RVT_2"/>
    <property type="match status" value="1"/>
</dbReference>
<name>A0AAD9RF48_9HYME</name>
<feature type="domain" description="CCHC-type" evidence="4">
    <location>
        <begin position="147"/>
        <end position="162"/>
    </location>
</feature>
<comment type="caution">
    <text evidence="5">The sequence shown here is derived from an EMBL/GenBank/DDBJ whole genome shotgun (WGS) entry which is preliminary data.</text>
</comment>
<dbReference type="PROSITE" id="PS50158">
    <property type="entry name" value="ZF_CCHC"/>
    <property type="match status" value="2"/>
</dbReference>
<keyword evidence="2" id="KW-0863">Zinc-finger</keyword>
<feature type="region of interest" description="Disordered" evidence="3">
    <location>
        <begin position="510"/>
        <end position="529"/>
    </location>
</feature>
<dbReference type="InterPro" id="IPR036875">
    <property type="entry name" value="Znf_CCHC_sf"/>
</dbReference>
<dbReference type="InterPro" id="IPR012337">
    <property type="entry name" value="RNaseH-like_sf"/>
</dbReference>
<dbReference type="InterPro" id="IPR013103">
    <property type="entry name" value="RVT_2"/>
</dbReference>
<protein>
    <recommendedName>
        <fullName evidence="4">CCHC-type domain-containing protein</fullName>
    </recommendedName>
</protein>
<dbReference type="InterPro" id="IPR043502">
    <property type="entry name" value="DNA/RNA_pol_sf"/>
</dbReference>
<dbReference type="SUPFAM" id="SSF56672">
    <property type="entry name" value="DNA/RNA polymerases"/>
    <property type="match status" value="1"/>
</dbReference>
<organism evidence="5 6">
    <name type="scientific">Odynerus spinipes</name>
    <dbReference type="NCBI Taxonomy" id="1348599"/>
    <lineage>
        <taxon>Eukaryota</taxon>
        <taxon>Metazoa</taxon>
        <taxon>Ecdysozoa</taxon>
        <taxon>Arthropoda</taxon>
        <taxon>Hexapoda</taxon>
        <taxon>Insecta</taxon>
        <taxon>Pterygota</taxon>
        <taxon>Neoptera</taxon>
        <taxon>Endopterygota</taxon>
        <taxon>Hymenoptera</taxon>
        <taxon>Apocrita</taxon>
        <taxon>Aculeata</taxon>
        <taxon>Vespoidea</taxon>
        <taxon>Vespidae</taxon>
        <taxon>Eumeninae</taxon>
        <taxon>Odynerus</taxon>
    </lineage>
</organism>
<dbReference type="GO" id="GO:0004190">
    <property type="term" value="F:aspartic-type endopeptidase activity"/>
    <property type="evidence" value="ECO:0007669"/>
    <property type="project" value="UniProtKB-KW"/>
</dbReference>
<dbReference type="InterPro" id="IPR054722">
    <property type="entry name" value="PolX-like_BBD"/>
</dbReference>
<sequence length="1489" mass="169482">MNLGKIDHIQKLDNTNYETWKIQMKSVLRFNDLWGYVMYIDEFVRIAEQLEECDMKLPENLLSISLLNSLPNDFETMSVAIQSRDKMPSLEELKTKLLEEEARKTQSADESQPEREEEALLSKKRGAYNKGQSKENTQVTQGKKGPKCFNCGKFGHLNRNCKLKVKKKTHESREDAMTAAALNTIFHKKNVWCLDSGATKHMCNDAKKFNELDRKETSRIYTAAENCVNSEGKGEVSIKVQTEHNPNKVRLKETMLVPEFKNNLLSVSSITKNDYEVTFYKHCAIIQMEALLVKNDAWAYVSGETTKPAPIAGDASSEAAIKKWESEDRKAKSDIILSISPAELKQIKGCNTSSDVWSKLRSIYQSKGPARKATLLKRLTVHRMEDGADVRGHLRNFFDTIDKLSEMDVEINPDLLTIMLLYSLPPCFENFRCAIESRDELPTPEALRIKIVEESDARKNDARMPENDAMIAHDRNSKRWNKKTSGGNGSKNDGSFKYKCYRCRKVGHKPSECTQSKSRGDGTNKTENAKRTDSVSLYISPELLEEKAMITSRVTYAESWCLDSGCTSHMCRDENVFVQIAETKTGRLNLASHDSTEIAAKGTVEITAKVDGLQRDINLSDTLHVPDLRTNLLSIGKIADKGFKIIFEKGTAEVIDKRGTKVLTAERNNGLYYLRQDLQQCNSTTEMTKTDDELKLAVIENWHRRMGHLNFRDLLESSRRGIVRGIKVDEYKKNIHCEVCVRGKMTRAPFPRISDRSTDILDIIHSDVRGPMRTESNGKARYFITFVDDYSRWCEVRLMRGKDEALTAFKEFKVFSLNREPTKGKFEPRSKKGIFLGYSEQSKAYRVWLPDERRVDIARDVKFLEGKNEFPDGEYIDFSPEDSAITEPETVDFQINSENKRVDVDGAVEDEREEREQIVGEELNHEPPENEPRRARGRPRLIRTGLKGRPRKEYQIANYVGEETELAHVAEIPFNEAVGGPDSNEWRQAMVSEMKSIIMKDTWTLVDHPKDRQVIGSRVVLRNKYSQDGHIERRKARVVARGFTQCPGIDFNETFAPVARLSSIRLMMALAAQHEMKVPKLTEEILEEISLTETMNGELGTKARNMLKSLREGNRVCLLNKALYGLRQAGRRWHETLGTKFKELGFVPSAADPCVFYSGEGEDIVMAAVYVDDILVASRNEKAIEDLMTHLSKSFEIRNLGEVKYCLGIEFSRLNGEIVMNQKGYINDILCRFHMTNSNPVATPLDPGSKLKRNEGALKPEEKDLPYRELIGTLMYLAVCSRPDIAHAVSYLSQYCNYYDGTHWTAAKRVLRYLKGTSHIGLRFKKNAASLTGYVDADWANCLDDRRSYTGYVFSLGECPISWESRKQRTVALSSTEAEYMALTEAAKEAIYLRRFLLELGFARLAVVKVFSDNHGALKLGENPVFHNRTKHIDTRHHFIRETLKNGFLKVEYKSTDDMAADILTKGLSGPKHKRCLEILSIEGVGMPN</sequence>
<evidence type="ECO:0000313" key="6">
    <source>
        <dbReference type="Proteomes" id="UP001258017"/>
    </source>
</evidence>
<keyword evidence="2" id="KW-0862">Zinc</keyword>
<dbReference type="InterPro" id="IPR036397">
    <property type="entry name" value="RNaseH_sf"/>
</dbReference>
<dbReference type="EMBL" id="JAIFRP010000218">
    <property type="protein sequence ID" value="KAK2578606.1"/>
    <property type="molecule type" value="Genomic_DNA"/>
</dbReference>
<evidence type="ECO:0000259" key="4">
    <source>
        <dbReference type="PROSITE" id="PS50158"/>
    </source>
</evidence>
<dbReference type="GO" id="GO:0071897">
    <property type="term" value="P:DNA biosynthetic process"/>
    <property type="evidence" value="ECO:0007669"/>
    <property type="project" value="UniProtKB-ARBA"/>
</dbReference>
<dbReference type="Gene3D" id="3.30.420.10">
    <property type="entry name" value="Ribonuclease H-like superfamily/Ribonuclease H"/>
    <property type="match status" value="1"/>
</dbReference>
<reference evidence="5" key="1">
    <citation type="submission" date="2021-08" db="EMBL/GenBank/DDBJ databases">
        <authorList>
            <person name="Misof B."/>
            <person name="Oliver O."/>
            <person name="Podsiadlowski L."/>
            <person name="Donath A."/>
            <person name="Peters R."/>
            <person name="Mayer C."/>
            <person name="Rust J."/>
            <person name="Gunkel S."/>
            <person name="Lesny P."/>
            <person name="Martin S."/>
            <person name="Oeyen J.P."/>
            <person name="Petersen M."/>
            <person name="Panagiotis P."/>
            <person name="Wilbrandt J."/>
            <person name="Tanja T."/>
        </authorList>
    </citation>
    <scope>NUCLEOTIDE SEQUENCE</scope>
    <source>
        <strain evidence="5">GBR_01_08_01A</strain>
        <tissue evidence="5">Thorax + abdomen</tissue>
    </source>
</reference>
<feature type="domain" description="CCHC-type" evidence="4">
    <location>
        <begin position="499"/>
        <end position="515"/>
    </location>
</feature>
<evidence type="ECO:0000256" key="3">
    <source>
        <dbReference type="SAM" id="MobiDB-lite"/>
    </source>
</evidence>
<dbReference type="Pfam" id="PF22936">
    <property type="entry name" value="Pol_BBD"/>
    <property type="match status" value="2"/>
</dbReference>
<evidence type="ECO:0000313" key="5">
    <source>
        <dbReference type="EMBL" id="KAK2578606.1"/>
    </source>
</evidence>
<feature type="compositionally biased region" description="Basic and acidic residues" evidence="3">
    <location>
        <begin position="518"/>
        <end position="529"/>
    </location>
</feature>
<keyword evidence="1" id="KW-0064">Aspartyl protease</keyword>
<reference evidence="5" key="2">
    <citation type="journal article" date="2023" name="Commun. Biol.">
        <title>Intrasexual cuticular hydrocarbon dimorphism in a wasp sheds light on hydrocarbon biosynthesis genes in Hymenoptera.</title>
        <authorList>
            <person name="Moris V.C."/>
            <person name="Podsiadlowski L."/>
            <person name="Martin S."/>
            <person name="Oeyen J.P."/>
            <person name="Donath A."/>
            <person name="Petersen M."/>
            <person name="Wilbrandt J."/>
            <person name="Misof B."/>
            <person name="Liedtke D."/>
            <person name="Thamm M."/>
            <person name="Scheiner R."/>
            <person name="Schmitt T."/>
            <person name="Niehuis O."/>
        </authorList>
    </citation>
    <scope>NUCLEOTIDE SEQUENCE</scope>
    <source>
        <strain evidence="5">GBR_01_08_01A</strain>
    </source>
</reference>
<dbReference type="Proteomes" id="UP001258017">
    <property type="component" value="Unassembled WGS sequence"/>
</dbReference>
<dbReference type="InterPro" id="IPR001878">
    <property type="entry name" value="Znf_CCHC"/>
</dbReference>
<dbReference type="Pfam" id="PF25597">
    <property type="entry name" value="SH3_retrovirus"/>
    <property type="match status" value="1"/>
</dbReference>
<dbReference type="PANTHER" id="PTHR11439">
    <property type="entry name" value="GAG-POL-RELATED RETROTRANSPOSON"/>
    <property type="match status" value="1"/>
</dbReference>
<keyword evidence="1" id="KW-0378">Hydrolase</keyword>
<dbReference type="InterPro" id="IPR057670">
    <property type="entry name" value="SH3_retrovirus"/>
</dbReference>
<gene>
    <name evidence="5" type="ORF">KPH14_001023</name>
</gene>
<evidence type="ECO:0000256" key="2">
    <source>
        <dbReference type="PROSITE-ProRule" id="PRU00047"/>
    </source>
</evidence>
<feature type="compositionally biased region" description="Polar residues" evidence="3">
    <location>
        <begin position="130"/>
        <end position="141"/>
    </location>
</feature>
<dbReference type="SUPFAM" id="SSF53098">
    <property type="entry name" value="Ribonuclease H-like"/>
    <property type="match status" value="1"/>
</dbReference>
<dbReference type="CDD" id="cd09272">
    <property type="entry name" value="RNase_HI_RT_Ty1"/>
    <property type="match status" value="1"/>
</dbReference>
<dbReference type="InterPro" id="IPR025314">
    <property type="entry name" value="DUF4219"/>
</dbReference>
<dbReference type="Gene3D" id="4.10.60.10">
    <property type="entry name" value="Zinc finger, CCHC-type"/>
    <property type="match status" value="1"/>
</dbReference>
<dbReference type="GO" id="GO:0008270">
    <property type="term" value="F:zinc ion binding"/>
    <property type="evidence" value="ECO:0007669"/>
    <property type="project" value="UniProtKB-KW"/>
</dbReference>